<dbReference type="AlphaFoldDB" id="A0A8S1KHT1"/>
<keyword evidence="1" id="KW-0175">Coiled coil</keyword>
<keyword evidence="2" id="KW-0472">Membrane</keyword>
<comment type="caution">
    <text evidence="3">The sequence shown here is derived from an EMBL/GenBank/DDBJ whole genome shotgun (WGS) entry which is preliminary data.</text>
</comment>
<accession>A0A8S1KHT1</accession>
<reference evidence="3" key="1">
    <citation type="submission" date="2021-01" db="EMBL/GenBank/DDBJ databases">
        <authorList>
            <consortium name="Genoscope - CEA"/>
            <person name="William W."/>
        </authorList>
    </citation>
    <scope>NUCLEOTIDE SEQUENCE</scope>
</reference>
<gene>
    <name evidence="3" type="ORF">PSON_ATCC_30995.1.T0080406</name>
</gene>
<proteinExistence type="predicted"/>
<evidence type="ECO:0000256" key="2">
    <source>
        <dbReference type="SAM" id="Phobius"/>
    </source>
</evidence>
<feature type="transmembrane region" description="Helical" evidence="2">
    <location>
        <begin position="134"/>
        <end position="153"/>
    </location>
</feature>
<sequence>MAVYTQNVLYAESINLQEGKKVFGETIFFGLTREELDETYLTLKLTEEDLEQRILRLQIRLIGQKKEQQQMQKIKVNVVQVAGVLEGYFFTTSCKLIKFIRFFNILRFKFLLQWWSSIQSFFIYQKKCYNNQSYLSIFIIFILIFRLVFRDLVELKEMLIILRELFNQKLQKQLQLNFLMLDQFQWVLMLQIGNIIIQQHEESLIIVKRIQIMLFQLLVMLKIHSKIKNSWDTEGEIESDNTCGVYNTYVIVV</sequence>
<organism evidence="3 4">
    <name type="scientific">Paramecium sonneborni</name>
    <dbReference type="NCBI Taxonomy" id="65129"/>
    <lineage>
        <taxon>Eukaryota</taxon>
        <taxon>Sar</taxon>
        <taxon>Alveolata</taxon>
        <taxon>Ciliophora</taxon>
        <taxon>Intramacronucleata</taxon>
        <taxon>Oligohymenophorea</taxon>
        <taxon>Peniculida</taxon>
        <taxon>Parameciidae</taxon>
        <taxon>Paramecium</taxon>
    </lineage>
</organism>
<evidence type="ECO:0000256" key="1">
    <source>
        <dbReference type="SAM" id="Coils"/>
    </source>
</evidence>
<keyword evidence="2" id="KW-0812">Transmembrane</keyword>
<evidence type="ECO:0000313" key="3">
    <source>
        <dbReference type="EMBL" id="CAD8054658.1"/>
    </source>
</evidence>
<dbReference type="EMBL" id="CAJJDN010000008">
    <property type="protein sequence ID" value="CAD8054658.1"/>
    <property type="molecule type" value="Genomic_DNA"/>
</dbReference>
<dbReference type="Proteomes" id="UP000692954">
    <property type="component" value="Unassembled WGS sequence"/>
</dbReference>
<protein>
    <recommendedName>
        <fullName evidence="5">Transmembrane protein</fullName>
    </recommendedName>
</protein>
<name>A0A8S1KHT1_9CILI</name>
<feature type="coiled-coil region" evidence="1">
    <location>
        <begin position="33"/>
        <end position="67"/>
    </location>
</feature>
<evidence type="ECO:0008006" key="5">
    <source>
        <dbReference type="Google" id="ProtNLM"/>
    </source>
</evidence>
<keyword evidence="4" id="KW-1185">Reference proteome</keyword>
<evidence type="ECO:0000313" key="4">
    <source>
        <dbReference type="Proteomes" id="UP000692954"/>
    </source>
</evidence>
<keyword evidence="2" id="KW-1133">Transmembrane helix</keyword>